<feature type="region of interest" description="Disordered" evidence="1">
    <location>
        <begin position="93"/>
        <end position="149"/>
    </location>
</feature>
<comment type="caution">
    <text evidence="2">The sequence shown here is derived from an EMBL/GenBank/DDBJ whole genome shotgun (WGS) entry which is preliminary data.</text>
</comment>
<gene>
    <name evidence="2" type="primary">AVEN_132425_1</name>
    <name evidence="2" type="ORF">TNCT_633321</name>
</gene>
<sequence length="176" mass="19614">MLRPSTDGQISSEPNNNVCYVNSLAVLSSSSEENTIDTNQTVTGYFGAFHPNTAETELHSTAWNQIEPVRPMETQSNIPQTSGSGYGVVKRRQKVAKGVQTDEVRKRCWRHRRSPLADKSRQSDNEETLNSHQGSKDDISSPNSSSKSVLRRALPNVNFSTWTRASKVSNKFKLCI</sequence>
<evidence type="ECO:0000313" key="2">
    <source>
        <dbReference type="EMBL" id="GFQ81951.1"/>
    </source>
</evidence>
<organism evidence="2 3">
    <name type="scientific">Trichonephila clavata</name>
    <name type="common">Joro spider</name>
    <name type="synonym">Nephila clavata</name>
    <dbReference type="NCBI Taxonomy" id="2740835"/>
    <lineage>
        <taxon>Eukaryota</taxon>
        <taxon>Metazoa</taxon>
        <taxon>Ecdysozoa</taxon>
        <taxon>Arthropoda</taxon>
        <taxon>Chelicerata</taxon>
        <taxon>Arachnida</taxon>
        <taxon>Araneae</taxon>
        <taxon>Araneomorphae</taxon>
        <taxon>Entelegynae</taxon>
        <taxon>Araneoidea</taxon>
        <taxon>Nephilidae</taxon>
        <taxon>Trichonephila</taxon>
    </lineage>
</organism>
<name>A0A8X6KRT7_TRICU</name>
<feature type="compositionally biased region" description="Basic and acidic residues" evidence="1">
    <location>
        <begin position="115"/>
        <end position="124"/>
    </location>
</feature>
<protein>
    <submittedName>
        <fullName evidence="2">Uncharacterized protein</fullName>
    </submittedName>
</protein>
<dbReference type="Proteomes" id="UP000887116">
    <property type="component" value="Unassembled WGS sequence"/>
</dbReference>
<reference evidence="2" key="1">
    <citation type="submission" date="2020-07" db="EMBL/GenBank/DDBJ databases">
        <title>Multicomponent nature underlies the extraordinary mechanical properties of spider dragline silk.</title>
        <authorList>
            <person name="Kono N."/>
            <person name="Nakamura H."/>
            <person name="Mori M."/>
            <person name="Yoshida Y."/>
            <person name="Ohtoshi R."/>
            <person name="Malay A.D."/>
            <person name="Moran D.A.P."/>
            <person name="Tomita M."/>
            <person name="Numata K."/>
            <person name="Arakawa K."/>
        </authorList>
    </citation>
    <scope>NUCLEOTIDE SEQUENCE</scope>
</reference>
<dbReference type="EMBL" id="BMAO01022442">
    <property type="protein sequence ID" value="GFQ81951.1"/>
    <property type="molecule type" value="Genomic_DNA"/>
</dbReference>
<evidence type="ECO:0000256" key="1">
    <source>
        <dbReference type="SAM" id="MobiDB-lite"/>
    </source>
</evidence>
<dbReference type="OrthoDB" id="6424078at2759"/>
<accession>A0A8X6KRT7</accession>
<evidence type="ECO:0000313" key="3">
    <source>
        <dbReference type="Proteomes" id="UP000887116"/>
    </source>
</evidence>
<keyword evidence="3" id="KW-1185">Reference proteome</keyword>
<proteinExistence type="predicted"/>
<dbReference type="AlphaFoldDB" id="A0A8X6KRT7"/>